<dbReference type="RefSeq" id="WP_340363784.1">
    <property type="nucleotide sequence ID" value="NZ_JBBKZV010000005.1"/>
</dbReference>
<sequence>MSIHSALYSGSVMHQRLRPARHRLRYRVFSLLVDLDELPDLARRLRLFSFNRFNLFSLHERDHGAGAERGLRAHVDAQLHEAGLQTGGAIRLLSMPRILGHVFNPLSVYFCHRLEGPLQALLYEVNNTFGERHSYLIEVDPALGERETIVQSCAKRFHVSPFLALDLRYRFGIDAPHPDRGELRISITASDAEGPVLTACLDAGRRALDDKALAIAFLTHPLLTLKVVSAIHWEALRLWIKGVRLHPRPPAPSEAMTIIKRRNP</sequence>
<evidence type="ECO:0000313" key="1">
    <source>
        <dbReference type="EMBL" id="MEJ8822753.1"/>
    </source>
</evidence>
<name>A0ABU8VZD6_9BURK</name>
<dbReference type="Proteomes" id="UP001363010">
    <property type="component" value="Unassembled WGS sequence"/>
</dbReference>
<comment type="caution">
    <text evidence="1">The sequence shown here is derived from an EMBL/GenBank/DDBJ whole genome shotgun (WGS) entry which is preliminary data.</text>
</comment>
<dbReference type="InterPro" id="IPR010775">
    <property type="entry name" value="DUF1365"/>
</dbReference>
<gene>
    <name evidence="1" type="ORF">WKW80_12040</name>
</gene>
<reference evidence="1 2" key="1">
    <citation type="submission" date="2024-03" db="EMBL/GenBank/DDBJ databases">
        <title>Novel species of the genus Variovorax.</title>
        <authorList>
            <person name="Liu Q."/>
            <person name="Xin Y.-H."/>
        </authorList>
    </citation>
    <scope>NUCLEOTIDE SEQUENCE [LARGE SCALE GENOMIC DNA]</scope>
    <source>
        <strain evidence="1 2">KACC 18501</strain>
    </source>
</reference>
<keyword evidence="2" id="KW-1185">Reference proteome</keyword>
<dbReference type="EMBL" id="JBBKZV010000005">
    <property type="protein sequence ID" value="MEJ8822753.1"/>
    <property type="molecule type" value="Genomic_DNA"/>
</dbReference>
<evidence type="ECO:0000313" key="2">
    <source>
        <dbReference type="Proteomes" id="UP001363010"/>
    </source>
</evidence>
<dbReference type="PANTHER" id="PTHR33973:SF4">
    <property type="entry name" value="OS07G0153300 PROTEIN"/>
    <property type="match status" value="1"/>
</dbReference>
<accession>A0ABU8VZD6</accession>
<proteinExistence type="predicted"/>
<dbReference type="Pfam" id="PF07103">
    <property type="entry name" value="DUF1365"/>
    <property type="match status" value="1"/>
</dbReference>
<organism evidence="1 2">
    <name type="scientific">Variovorax humicola</name>
    <dbReference type="NCBI Taxonomy" id="1769758"/>
    <lineage>
        <taxon>Bacteria</taxon>
        <taxon>Pseudomonadati</taxon>
        <taxon>Pseudomonadota</taxon>
        <taxon>Betaproteobacteria</taxon>
        <taxon>Burkholderiales</taxon>
        <taxon>Comamonadaceae</taxon>
        <taxon>Variovorax</taxon>
    </lineage>
</organism>
<dbReference type="PANTHER" id="PTHR33973">
    <property type="entry name" value="OS07G0153300 PROTEIN"/>
    <property type="match status" value="1"/>
</dbReference>
<protein>
    <submittedName>
        <fullName evidence="1">DUF1365 family protein</fullName>
    </submittedName>
</protein>